<feature type="compositionally biased region" description="Basic and acidic residues" evidence="1">
    <location>
        <begin position="371"/>
        <end position="383"/>
    </location>
</feature>
<accession>A0A1R2B0S5</accession>
<dbReference type="OrthoDB" id="1939643at2759"/>
<feature type="region of interest" description="Disordered" evidence="1">
    <location>
        <begin position="349"/>
        <end position="403"/>
    </location>
</feature>
<organism evidence="2 3">
    <name type="scientific">Stentor coeruleus</name>
    <dbReference type="NCBI Taxonomy" id="5963"/>
    <lineage>
        <taxon>Eukaryota</taxon>
        <taxon>Sar</taxon>
        <taxon>Alveolata</taxon>
        <taxon>Ciliophora</taxon>
        <taxon>Postciliodesmatophora</taxon>
        <taxon>Heterotrichea</taxon>
        <taxon>Heterotrichida</taxon>
        <taxon>Stentoridae</taxon>
        <taxon>Stentor</taxon>
    </lineage>
</organism>
<name>A0A1R2B0S5_9CILI</name>
<sequence length="565" mass="63468">MARIENDSTMFLPSQLSESSDPQVMFQPQVIDVYRRDILKDINSPVSTRSLIGTSLFTSNYSTSHAITDSNSIKISINSPIVMSDQPKSLTPSVSWQSRANILSSQRNRKKHDIFISALKDEHSQSSYEESEQIYSIGKKKHYAYNRALNFSSPKNKENVIKYVPEPIIIEESVFAEKTDIPATSLTLSAQSSSQKPLLFAHDLECIDNEEPMPMDLDEKFDTSLTTGFKHPKGNQDHTISTITGVSGTAFLSLDDSLSQQIIISDDIFSNSLGNDDKINPPQQAVEPAQSINYPLIAIPKLNSVSLHPSQNYQQPRSIGDNSKIKPSQGIISSYTSFLLDKVSQLITPSTKNRESPSGNTSLSSLALDSDSDKEKLKEEIKKPVKKLPADQGTNGPGPKRKRIKPIAHWKNECLLYDDNKNLIGVRRFNEALSQPPSIKKPKKQNPFTINSESYIQGFYPKTQWKIEKNTDWHQAVVLETFDLTVITVSLKPQKCYENSFQFLTLLQVLKCQRTSLFIRCGNDETYMSQWDTQIVPQGAKLEVVNQSKISAQIILVINKIPHRT</sequence>
<dbReference type="AlphaFoldDB" id="A0A1R2B0S5"/>
<evidence type="ECO:0000313" key="2">
    <source>
        <dbReference type="EMBL" id="OMJ70337.1"/>
    </source>
</evidence>
<reference evidence="2 3" key="1">
    <citation type="submission" date="2016-11" db="EMBL/GenBank/DDBJ databases">
        <title>The macronuclear genome of Stentor coeruleus: a giant cell with tiny introns.</title>
        <authorList>
            <person name="Slabodnick M."/>
            <person name="Ruby J.G."/>
            <person name="Reiff S.B."/>
            <person name="Swart E.C."/>
            <person name="Gosai S."/>
            <person name="Prabakaran S."/>
            <person name="Witkowska E."/>
            <person name="Larue G.E."/>
            <person name="Fisher S."/>
            <person name="Freeman R.M."/>
            <person name="Gunawardena J."/>
            <person name="Chu W."/>
            <person name="Stover N.A."/>
            <person name="Gregory B.D."/>
            <person name="Nowacki M."/>
            <person name="Derisi J."/>
            <person name="Roy S.W."/>
            <person name="Marshall W.F."/>
            <person name="Sood P."/>
        </authorList>
    </citation>
    <scope>NUCLEOTIDE SEQUENCE [LARGE SCALE GENOMIC DNA]</scope>
    <source>
        <strain evidence="2">WM001</strain>
    </source>
</reference>
<dbReference type="Proteomes" id="UP000187209">
    <property type="component" value="Unassembled WGS sequence"/>
</dbReference>
<evidence type="ECO:0000256" key="1">
    <source>
        <dbReference type="SAM" id="MobiDB-lite"/>
    </source>
</evidence>
<gene>
    <name evidence="2" type="ORF">SteCoe_31714</name>
</gene>
<proteinExistence type="predicted"/>
<comment type="caution">
    <text evidence="2">The sequence shown here is derived from an EMBL/GenBank/DDBJ whole genome shotgun (WGS) entry which is preliminary data.</text>
</comment>
<keyword evidence="3" id="KW-1185">Reference proteome</keyword>
<dbReference type="EMBL" id="MPUH01001098">
    <property type="protein sequence ID" value="OMJ70337.1"/>
    <property type="molecule type" value="Genomic_DNA"/>
</dbReference>
<feature type="compositionally biased region" description="Polar residues" evidence="1">
    <location>
        <begin position="349"/>
        <end position="361"/>
    </location>
</feature>
<evidence type="ECO:0000313" key="3">
    <source>
        <dbReference type="Proteomes" id="UP000187209"/>
    </source>
</evidence>
<protein>
    <submittedName>
        <fullName evidence="2">Uncharacterized protein</fullName>
    </submittedName>
</protein>